<dbReference type="Proteomes" id="UP000822688">
    <property type="component" value="Chromosome 5"/>
</dbReference>
<keyword evidence="2" id="KW-1185">Reference proteome</keyword>
<proteinExistence type="predicted"/>
<sequence length="131" mass="14962">MLAGTYKFCLQKVPSYHILSTTKNHHTTTISNLVSQSNFPFHITTSQLKITHSTQPKGKFASWSLQYCERVNIMSYHIKGIYPRITASDKLFQSASFQNGPCTRDANSVMLHCIIKLISALYYHQILLKHT</sequence>
<comment type="caution">
    <text evidence="1">The sequence shown here is derived from an EMBL/GenBank/DDBJ whole genome shotgun (WGS) entry which is preliminary data.</text>
</comment>
<accession>A0A8T0I1L3</accession>
<protein>
    <submittedName>
        <fullName evidence="1">Uncharacterized protein</fullName>
    </submittedName>
</protein>
<gene>
    <name evidence="1" type="ORF">KC19_5G148400</name>
</gene>
<organism evidence="1 2">
    <name type="scientific">Ceratodon purpureus</name>
    <name type="common">Fire moss</name>
    <name type="synonym">Dicranum purpureum</name>
    <dbReference type="NCBI Taxonomy" id="3225"/>
    <lineage>
        <taxon>Eukaryota</taxon>
        <taxon>Viridiplantae</taxon>
        <taxon>Streptophyta</taxon>
        <taxon>Embryophyta</taxon>
        <taxon>Bryophyta</taxon>
        <taxon>Bryophytina</taxon>
        <taxon>Bryopsida</taxon>
        <taxon>Dicranidae</taxon>
        <taxon>Pseudoditrichales</taxon>
        <taxon>Ditrichaceae</taxon>
        <taxon>Ceratodon</taxon>
    </lineage>
</organism>
<evidence type="ECO:0000313" key="1">
    <source>
        <dbReference type="EMBL" id="KAG0577330.1"/>
    </source>
</evidence>
<name>A0A8T0I1L3_CERPU</name>
<reference evidence="1" key="1">
    <citation type="submission" date="2020-06" db="EMBL/GenBank/DDBJ databases">
        <title>WGS assembly of Ceratodon purpureus strain R40.</title>
        <authorList>
            <person name="Carey S.B."/>
            <person name="Jenkins J."/>
            <person name="Shu S."/>
            <person name="Lovell J.T."/>
            <person name="Sreedasyam A."/>
            <person name="Maumus F."/>
            <person name="Tiley G.P."/>
            <person name="Fernandez-Pozo N."/>
            <person name="Barry K."/>
            <person name="Chen C."/>
            <person name="Wang M."/>
            <person name="Lipzen A."/>
            <person name="Daum C."/>
            <person name="Saski C.A."/>
            <person name="Payton A.C."/>
            <person name="Mcbreen J.C."/>
            <person name="Conrad R.E."/>
            <person name="Kollar L.M."/>
            <person name="Olsson S."/>
            <person name="Huttunen S."/>
            <person name="Landis J.B."/>
            <person name="Wickett N.J."/>
            <person name="Johnson M.G."/>
            <person name="Rensing S.A."/>
            <person name="Grimwood J."/>
            <person name="Schmutz J."/>
            <person name="Mcdaniel S.F."/>
        </authorList>
    </citation>
    <scope>NUCLEOTIDE SEQUENCE</scope>
    <source>
        <strain evidence="1">R40</strain>
    </source>
</reference>
<dbReference type="EMBL" id="CM026425">
    <property type="protein sequence ID" value="KAG0577330.1"/>
    <property type="molecule type" value="Genomic_DNA"/>
</dbReference>
<dbReference type="AlphaFoldDB" id="A0A8T0I1L3"/>
<evidence type="ECO:0000313" key="2">
    <source>
        <dbReference type="Proteomes" id="UP000822688"/>
    </source>
</evidence>